<keyword evidence="6" id="KW-1185">Reference proteome</keyword>
<organism evidence="5 6">
    <name type="scientific">Lysinibacillus contaminans</name>
    <dbReference type="NCBI Taxonomy" id="1293441"/>
    <lineage>
        <taxon>Bacteria</taxon>
        <taxon>Bacillati</taxon>
        <taxon>Bacillota</taxon>
        <taxon>Bacilli</taxon>
        <taxon>Bacillales</taxon>
        <taxon>Bacillaceae</taxon>
        <taxon>Lysinibacillus</taxon>
    </lineage>
</organism>
<sequence length="364" mass="41503">MIKTGLFSFLVIILVLIVSLFGYRFFAQEKIKNASAAQIKNGGISELKEILVNGDKQFILVDGKDKTKPFCLFLHGGPGSPFPYGVSARSLYPEITESCVAVYYDQRGSGKSFNKELNIKTMNIDQFIADANVIVDYIRKHYKQEKIYLLGQSFGTVTGTLLVSKYPEKFHAYLGISQLTSTVKGQEIGYTWLENEATEKDDKKTLQTLQDLGEGPYLDEKEDIFSGLIDQYRGMNYYDEDVEKVNLFNLVKGAFISPDYSLPDIYHSFITGPKLSLIESKELKEEIILTDFFHTIKKIDVPIYFIQGKYDKQTNYDLAKQYYELLDAPNGKEFITLENSAHYPNTLDSEIIIRTIKEMVVKEN</sequence>
<evidence type="ECO:0000313" key="6">
    <source>
        <dbReference type="Proteomes" id="UP000050668"/>
    </source>
</evidence>
<comment type="similarity">
    <text evidence="1">Belongs to the peptidase S33 family.</text>
</comment>
<dbReference type="InterPro" id="IPR000073">
    <property type="entry name" value="AB_hydrolase_1"/>
</dbReference>
<reference evidence="6" key="1">
    <citation type="submission" date="2015-07" db="EMBL/GenBank/DDBJ databases">
        <title>Fjat-14205 dsm 2895.</title>
        <authorList>
            <person name="Liu B."/>
            <person name="Wang J."/>
            <person name="Zhu Y."/>
            <person name="Liu G."/>
            <person name="Chen Q."/>
            <person name="Chen Z."/>
            <person name="Lan J."/>
            <person name="Che J."/>
            <person name="Ge C."/>
            <person name="Shi H."/>
            <person name="Pan Z."/>
            <person name="Liu X."/>
        </authorList>
    </citation>
    <scope>NUCLEOTIDE SEQUENCE [LARGE SCALE GENOMIC DNA]</scope>
    <source>
        <strain evidence="6">DSM 25560</strain>
    </source>
</reference>
<evidence type="ECO:0000256" key="3">
    <source>
        <dbReference type="SAM" id="Phobius"/>
    </source>
</evidence>
<keyword evidence="3" id="KW-0472">Membrane</keyword>
<dbReference type="PANTHER" id="PTHR12277">
    <property type="entry name" value="ALPHA/BETA HYDROLASE DOMAIN-CONTAINING PROTEIN"/>
    <property type="match status" value="1"/>
</dbReference>
<dbReference type="PRINTS" id="PR00793">
    <property type="entry name" value="PROAMNOPTASE"/>
</dbReference>
<evidence type="ECO:0000313" key="5">
    <source>
        <dbReference type="EMBL" id="KOS69303.1"/>
    </source>
</evidence>
<evidence type="ECO:0000259" key="4">
    <source>
        <dbReference type="Pfam" id="PF00561"/>
    </source>
</evidence>
<comment type="caution">
    <text evidence="5">The sequence shown here is derived from an EMBL/GenBank/DDBJ whole genome shotgun (WGS) entry which is preliminary data.</text>
</comment>
<keyword evidence="2" id="KW-0378">Hydrolase</keyword>
<protein>
    <recommendedName>
        <fullName evidence="4">AB hydrolase-1 domain-containing protein</fullName>
    </recommendedName>
</protein>
<name>A0ABR5K2Z6_9BACI</name>
<dbReference type="InterPro" id="IPR002410">
    <property type="entry name" value="Peptidase_S33"/>
</dbReference>
<evidence type="ECO:0000256" key="1">
    <source>
        <dbReference type="ARBA" id="ARBA00010088"/>
    </source>
</evidence>
<dbReference type="Gene3D" id="3.40.50.1820">
    <property type="entry name" value="alpha/beta hydrolase"/>
    <property type="match status" value="1"/>
</dbReference>
<proteinExistence type="inferred from homology"/>
<dbReference type="RefSeq" id="WP_053584166.1">
    <property type="nucleotide sequence ID" value="NZ_LGRV01000003.1"/>
</dbReference>
<gene>
    <name evidence="5" type="ORF">AEA09_12535</name>
</gene>
<feature type="transmembrane region" description="Helical" evidence="3">
    <location>
        <begin position="6"/>
        <end position="26"/>
    </location>
</feature>
<dbReference type="Proteomes" id="UP000050668">
    <property type="component" value="Unassembled WGS sequence"/>
</dbReference>
<accession>A0ABR5K2Z6</accession>
<keyword evidence="3" id="KW-1133">Transmembrane helix</keyword>
<feature type="domain" description="AB hydrolase-1" evidence="4">
    <location>
        <begin position="72"/>
        <end position="344"/>
    </location>
</feature>
<dbReference type="Pfam" id="PF00561">
    <property type="entry name" value="Abhydrolase_1"/>
    <property type="match status" value="1"/>
</dbReference>
<dbReference type="PANTHER" id="PTHR12277:SF81">
    <property type="entry name" value="PROTEIN ABHD13"/>
    <property type="match status" value="1"/>
</dbReference>
<keyword evidence="3" id="KW-0812">Transmembrane</keyword>
<dbReference type="InterPro" id="IPR029058">
    <property type="entry name" value="AB_hydrolase_fold"/>
</dbReference>
<dbReference type="EMBL" id="LGRV01000003">
    <property type="protein sequence ID" value="KOS69303.1"/>
    <property type="molecule type" value="Genomic_DNA"/>
</dbReference>
<evidence type="ECO:0000256" key="2">
    <source>
        <dbReference type="ARBA" id="ARBA00022801"/>
    </source>
</evidence>
<dbReference type="SUPFAM" id="SSF53474">
    <property type="entry name" value="alpha/beta-Hydrolases"/>
    <property type="match status" value="1"/>
</dbReference>